<dbReference type="Proteomes" id="UP000789508">
    <property type="component" value="Unassembled WGS sequence"/>
</dbReference>
<dbReference type="OrthoDB" id="2384430at2759"/>
<dbReference type="PANTHER" id="PTHR11102:SF160">
    <property type="entry name" value="ERAD-ASSOCIATED E3 UBIQUITIN-PROTEIN LIGASE COMPONENT HRD3"/>
    <property type="match status" value="1"/>
</dbReference>
<dbReference type="AlphaFoldDB" id="A0A9N9NE23"/>
<reference evidence="2" key="1">
    <citation type="submission" date="2021-06" db="EMBL/GenBank/DDBJ databases">
        <authorList>
            <person name="Kallberg Y."/>
            <person name="Tangrot J."/>
            <person name="Rosling A."/>
        </authorList>
    </citation>
    <scope>NUCLEOTIDE SEQUENCE</scope>
    <source>
        <strain evidence="2">FL130A</strain>
    </source>
</reference>
<dbReference type="InterPro" id="IPR050767">
    <property type="entry name" value="Sel1_AlgK"/>
</dbReference>
<evidence type="ECO:0000313" key="2">
    <source>
        <dbReference type="EMBL" id="CAG8725845.1"/>
    </source>
</evidence>
<dbReference type="EMBL" id="CAJVPS010028215">
    <property type="protein sequence ID" value="CAG8725845.1"/>
    <property type="molecule type" value="Genomic_DNA"/>
</dbReference>
<evidence type="ECO:0000313" key="3">
    <source>
        <dbReference type="Proteomes" id="UP000789508"/>
    </source>
</evidence>
<sequence>NNDMDCATTPPTDKDFVQGLVKIYEDATYKFWDNEVLSIIDRHISNSQKTKTETFQLLSHVSAFPPSAMAKYTSLLGFCYQYGIGAPYFYGKAFELYNDAARLGDGFALTQVGMCFRLGSGISCDHDSAIKYYEKAAIAGHPQGMYKHAGYQRGRKQALWYLKAAEKGFQPAMLRVSGLYKKGA</sequence>
<dbReference type="SMART" id="SM00671">
    <property type="entry name" value="SEL1"/>
    <property type="match status" value="3"/>
</dbReference>
<accession>A0A9N9NE23</accession>
<dbReference type="SUPFAM" id="SSF81901">
    <property type="entry name" value="HCP-like"/>
    <property type="match status" value="1"/>
</dbReference>
<dbReference type="PANTHER" id="PTHR11102">
    <property type="entry name" value="SEL-1-LIKE PROTEIN"/>
    <property type="match status" value="1"/>
</dbReference>
<gene>
    <name evidence="2" type="ORF">ALEPTO_LOCUS12433</name>
</gene>
<evidence type="ECO:0000256" key="1">
    <source>
        <dbReference type="ARBA" id="ARBA00038101"/>
    </source>
</evidence>
<name>A0A9N9NE23_9GLOM</name>
<comment type="similarity">
    <text evidence="1">Belongs to the sel-1 family.</text>
</comment>
<dbReference type="Pfam" id="PF08238">
    <property type="entry name" value="Sel1"/>
    <property type="match status" value="3"/>
</dbReference>
<dbReference type="Gene3D" id="1.25.40.10">
    <property type="entry name" value="Tetratricopeptide repeat domain"/>
    <property type="match status" value="1"/>
</dbReference>
<feature type="non-terminal residue" evidence="2">
    <location>
        <position position="1"/>
    </location>
</feature>
<organism evidence="2 3">
    <name type="scientific">Ambispora leptoticha</name>
    <dbReference type="NCBI Taxonomy" id="144679"/>
    <lineage>
        <taxon>Eukaryota</taxon>
        <taxon>Fungi</taxon>
        <taxon>Fungi incertae sedis</taxon>
        <taxon>Mucoromycota</taxon>
        <taxon>Glomeromycotina</taxon>
        <taxon>Glomeromycetes</taxon>
        <taxon>Archaeosporales</taxon>
        <taxon>Ambisporaceae</taxon>
        <taxon>Ambispora</taxon>
    </lineage>
</organism>
<proteinExistence type="inferred from homology"/>
<keyword evidence="3" id="KW-1185">Reference proteome</keyword>
<feature type="non-terminal residue" evidence="2">
    <location>
        <position position="184"/>
    </location>
</feature>
<protein>
    <submittedName>
        <fullName evidence="2">10386_t:CDS:1</fullName>
    </submittedName>
</protein>
<comment type="caution">
    <text evidence="2">The sequence shown here is derived from an EMBL/GenBank/DDBJ whole genome shotgun (WGS) entry which is preliminary data.</text>
</comment>
<dbReference type="InterPro" id="IPR011990">
    <property type="entry name" value="TPR-like_helical_dom_sf"/>
</dbReference>
<dbReference type="InterPro" id="IPR006597">
    <property type="entry name" value="Sel1-like"/>
</dbReference>